<organism evidence="1">
    <name type="scientific">Caulobacter sp. (strain K31)</name>
    <dbReference type="NCBI Taxonomy" id="366602"/>
    <lineage>
        <taxon>Bacteria</taxon>
        <taxon>Pseudomonadati</taxon>
        <taxon>Pseudomonadota</taxon>
        <taxon>Alphaproteobacteria</taxon>
        <taxon>Caulobacterales</taxon>
        <taxon>Caulobacteraceae</taxon>
        <taxon>Caulobacter</taxon>
    </lineage>
</organism>
<reference evidence="1" key="1">
    <citation type="submission" date="2008-01" db="EMBL/GenBank/DDBJ databases">
        <title>Complete sequence of chromosome of Caulobacter sp. K31.</title>
        <authorList>
            <consortium name="US DOE Joint Genome Institute"/>
            <person name="Copeland A."/>
            <person name="Lucas S."/>
            <person name="Lapidus A."/>
            <person name="Barry K."/>
            <person name="Glavina del Rio T."/>
            <person name="Dalin E."/>
            <person name="Tice H."/>
            <person name="Pitluck S."/>
            <person name="Bruce D."/>
            <person name="Goodwin L."/>
            <person name="Thompson L.S."/>
            <person name="Brettin T."/>
            <person name="Detter J.C."/>
            <person name="Han C."/>
            <person name="Schmutz J."/>
            <person name="Larimer F."/>
            <person name="Land M."/>
            <person name="Hauser L."/>
            <person name="Kyrpides N."/>
            <person name="Kim E."/>
            <person name="Stephens C."/>
            <person name="Richardson P."/>
        </authorList>
    </citation>
    <scope>NUCLEOTIDE SEQUENCE [LARGE SCALE GENOMIC DNA]</scope>
    <source>
        <strain evidence="1">K31</strain>
    </source>
</reference>
<dbReference type="EMBL" id="CP000927">
    <property type="protein sequence ID" value="ABZ70357.1"/>
    <property type="molecule type" value="Genomic_DNA"/>
</dbReference>
<protein>
    <submittedName>
        <fullName evidence="1">Uncharacterized protein</fullName>
    </submittedName>
</protein>
<name>B0SYM6_CAUSK</name>
<accession>B0SYM6</accession>
<gene>
    <name evidence="1" type="ordered locus">Caul_1227</name>
</gene>
<evidence type="ECO:0000313" key="1">
    <source>
        <dbReference type="EMBL" id="ABZ70357.1"/>
    </source>
</evidence>
<sequence>MAAGNIDPTQLAPPAKATVQAFLTADLISATGCEAVRRFAIGRGVSLNAPPGPRRINRRSGRYTYRSIRLSVPVFSQDGTEALAYADSSSGPLGAGGALWLLRRGSDGVWKITARLGLWVS</sequence>
<dbReference type="AlphaFoldDB" id="B0SYM6"/>
<dbReference type="HOGENOM" id="CLU_2033867_0_0_5"/>
<dbReference type="KEGG" id="cak:Caul_1227"/>
<proteinExistence type="predicted"/>